<reference evidence="2 3" key="1">
    <citation type="submission" date="2018-08" db="EMBL/GenBank/DDBJ databases">
        <title>Genomic Encyclopedia of Type Strains, Phase IV (KMG-IV): sequencing the most valuable type-strain genomes for metagenomic binning, comparative biology and taxonomic classification.</title>
        <authorList>
            <person name="Goeker M."/>
        </authorList>
    </citation>
    <scope>NUCLEOTIDE SEQUENCE [LARGE SCALE GENOMIC DNA]</scope>
    <source>
        <strain evidence="2 3">DSM 17274</strain>
    </source>
</reference>
<evidence type="ECO:0000313" key="3">
    <source>
        <dbReference type="Proteomes" id="UP000257076"/>
    </source>
</evidence>
<gene>
    <name evidence="2" type="ORF">DFR63_0294</name>
</gene>
<keyword evidence="1" id="KW-0812">Transmembrane</keyword>
<dbReference type="AlphaFoldDB" id="A0A3E0AZX8"/>
<feature type="transmembrane region" description="Helical" evidence="1">
    <location>
        <begin position="7"/>
        <end position="28"/>
    </location>
</feature>
<protein>
    <submittedName>
        <fullName evidence="2">Uncharacterized protein</fullName>
    </submittedName>
</protein>
<accession>A0A3E0AZX8</accession>
<evidence type="ECO:0000256" key="1">
    <source>
        <dbReference type="SAM" id="Phobius"/>
    </source>
</evidence>
<name>A0A3E0AZX8_9STAP</name>
<sequence length="49" mass="5740">MPTIREWKVLLISAAVLISVYLPIFLYLTSEAYLENDPMYNEIYGLNEE</sequence>
<dbReference type="EMBL" id="QUMW01000009">
    <property type="protein sequence ID" value="REG25268.1"/>
    <property type="molecule type" value="Genomic_DNA"/>
</dbReference>
<comment type="caution">
    <text evidence="2">The sequence shown here is derived from an EMBL/GenBank/DDBJ whole genome shotgun (WGS) entry which is preliminary data.</text>
</comment>
<proteinExistence type="predicted"/>
<keyword evidence="3" id="KW-1185">Reference proteome</keyword>
<keyword evidence="1" id="KW-1133">Transmembrane helix</keyword>
<organism evidence="2 3">
    <name type="scientific">Jeotgalicoccus halotolerans</name>
    <dbReference type="NCBI Taxonomy" id="157227"/>
    <lineage>
        <taxon>Bacteria</taxon>
        <taxon>Bacillati</taxon>
        <taxon>Bacillota</taxon>
        <taxon>Bacilli</taxon>
        <taxon>Bacillales</taxon>
        <taxon>Staphylococcaceae</taxon>
        <taxon>Jeotgalicoccus</taxon>
    </lineage>
</organism>
<dbReference type="RefSeq" id="WP_162842253.1">
    <property type="nucleotide sequence ID" value="NZ_CBCSHX010000001.1"/>
</dbReference>
<dbReference type="Proteomes" id="UP000257076">
    <property type="component" value="Unassembled WGS sequence"/>
</dbReference>
<keyword evidence="1" id="KW-0472">Membrane</keyword>
<evidence type="ECO:0000313" key="2">
    <source>
        <dbReference type="EMBL" id="REG25268.1"/>
    </source>
</evidence>